<dbReference type="RefSeq" id="WP_123215512.1">
    <property type="nucleotide sequence ID" value="NZ_RJTM01000057.1"/>
</dbReference>
<gene>
    <name evidence="1" type="ORF">ED312_08195</name>
</gene>
<dbReference type="EMBL" id="RJTM01000057">
    <property type="protein sequence ID" value="RNL88752.1"/>
    <property type="molecule type" value="Genomic_DNA"/>
</dbReference>
<proteinExistence type="predicted"/>
<evidence type="ECO:0000313" key="2">
    <source>
        <dbReference type="Proteomes" id="UP000267469"/>
    </source>
</evidence>
<reference evidence="1 2" key="1">
    <citation type="submission" date="2018-10" db="EMBL/GenBank/DDBJ databases">
        <title>Sinomicrobium pectinilyticum sp. nov., a pectinase-producing bacterium isolated from alkaline and saline soil, and emended description of the genus Sinomicrobium.</title>
        <authorList>
            <person name="Cheng B."/>
            <person name="Li C."/>
            <person name="Lai Q."/>
            <person name="Du M."/>
            <person name="Shao Z."/>
            <person name="Xu P."/>
            <person name="Yang C."/>
        </authorList>
    </citation>
    <scope>NUCLEOTIDE SEQUENCE [LARGE SCALE GENOMIC DNA]</scope>
    <source>
        <strain evidence="1 2">5DNS001</strain>
    </source>
</reference>
<dbReference type="AlphaFoldDB" id="A0A3N0ELW1"/>
<keyword evidence="2" id="KW-1185">Reference proteome</keyword>
<name>A0A3N0ELW1_SINP1</name>
<dbReference type="Proteomes" id="UP000267469">
    <property type="component" value="Unassembled WGS sequence"/>
</dbReference>
<protein>
    <recommendedName>
        <fullName evidence="3">Bacteriocin</fullName>
    </recommendedName>
</protein>
<organism evidence="1 2">
    <name type="scientific">Sinomicrobium pectinilyticum</name>
    <dbReference type="NCBI Taxonomy" id="1084421"/>
    <lineage>
        <taxon>Bacteria</taxon>
        <taxon>Pseudomonadati</taxon>
        <taxon>Bacteroidota</taxon>
        <taxon>Flavobacteriia</taxon>
        <taxon>Flavobacteriales</taxon>
        <taxon>Flavobacteriaceae</taxon>
        <taxon>Sinomicrobium</taxon>
    </lineage>
</organism>
<accession>A0A3N0ELW1</accession>
<sequence length="64" mass="6922">MKDLNKFGVRELECSELYEINGGIALGDAITLLNGILNIVLGYMNAAVKAVEDYINSFLEGITA</sequence>
<comment type="caution">
    <text evidence="1">The sequence shown here is derived from an EMBL/GenBank/DDBJ whole genome shotgun (WGS) entry which is preliminary data.</text>
</comment>
<evidence type="ECO:0008006" key="3">
    <source>
        <dbReference type="Google" id="ProtNLM"/>
    </source>
</evidence>
<evidence type="ECO:0000313" key="1">
    <source>
        <dbReference type="EMBL" id="RNL88752.1"/>
    </source>
</evidence>